<protein>
    <submittedName>
        <fullName evidence="1">Uncharacterized protein</fullName>
    </submittedName>
</protein>
<dbReference type="RefSeq" id="WP_210004586.1">
    <property type="nucleotide sequence ID" value="NZ_BSEO01000001.1"/>
</dbReference>
<comment type="caution">
    <text evidence="1">The sequence shown here is derived from an EMBL/GenBank/DDBJ whole genome shotgun (WGS) entry which is preliminary data.</text>
</comment>
<gene>
    <name evidence="1" type="ORF">GCM10017586_08270</name>
</gene>
<sequence length="75" mass="8287">MITSAPTTPRLVRLGADRWRVLDRDGSVRGLVEAVATPAGTRFRASRFHAASRAFRSVGDFWTIGEASETLRLSR</sequence>
<dbReference type="AlphaFoldDB" id="A0A9W6HEG6"/>
<name>A0A9W6HEG6_9MICO</name>
<dbReference type="Proteomes" id="UP001142317">
    <property type="component" value="Unassembled WGS sequence"/>
</dbReference>
<reference evidence="1" key="1">
    <citation type="journal article" date="2014" name="Int. J. Syst. Evol. Microbiol.">
        <title>Complete genome sequence of Corynebacterium casei LMG S-19264T (=DSM 44701T), isolated from a smear-ripened cheese.</title>
        <authorList>
            <consortium name="US DOE Joint Genome Institute (JGI-PGF)"/>
            <person name="Walter F."/>
            <person name="Albersmeier A."/>
            <person name="Kalinowski J."/>
            <person name="Ruckert C."/>
        </authorList>
    </citation>
    <scope>NUCLEOTIDE SEQUENCE</scope>
    <source>
        <strain evidence="1">VKM Ac-1447</strain>
    </source>
</reference>
<evidence type="ECO:0000313" key="2">
    <source>
        <dbReference type="Proteomes" id="UP001142317"/>
    </source>
</evidence>
<dbReference type="EMBL" id="BSEO01000001">
    <property type="protein sequence ID" value="GLJ79145.1"/>
    <property type="molecule type" value="Genomic_DNA"/>
</dbReference>
<accession>A0A9W6HEG6</accession>
<reference evidence="1" key="2">
    <citation type="submission" date="2023-01" db="EMBL/GenBank/DDBJ databases">
        <authorList>
            <person name="Sun Q."/>
            <person name="Evtushenko L."/>
        </authorList>
    </citation>
    <scope>NUCLEOTIDE SEQUENCE</scope>
    <source>
        <strain evidence="1">VKM Ac-1447</strain>
    </source>
</reference>
<keyword evidence="2" id="KW-1185">Reference proteome</keyword>
<organism evidence="1 2">
    <name type="scientific">Microbacterium imperiale</name>
    <dbReference type="NCBI Taxonomy" id="33884"/>
    <lineage>
        <taxon>Bacteria</taxon>
        <taxon>Bacillati</taxon>
        <taxon>Actinomycetota</taxon>
        <taxon>Actinomycetes</taxon>
        <taxon>Micrococcales</taxon>
        <taxon>Microbacteriaceae</taxon>
        <taxon>Microbacterium</taxon>
    </lineage>
</organism>
<evidence type="ECO:0000313" key="1">
    <source>
        <dbReference type="EMBL" id="GLJ79145.1"/>
    </source>
</evidence>
<proteinExistence type="predicted"/>